<feature type="domain" description="HIT" evidence="3">
    <location>
        <begin position="40"/>
        <end position="159"/>
    </location>
</feature>
<dbReference type="OrthoDB" id="2014201at2759"/>
<dbReference type="InterPro" id="IPR029058">
    <property type="entry name" value="AB_hydrolase_fold"/>
</dbReference>
<evidence type="ECO:0000313" key="4">
    <source>
        <dbReference type="EMBL" id="ETS62036.1"/>
    </source>
</evidence>
<sequence>MGMSSLFGSCFGRRSGSAPLHETDSDSPAGRRAVDSVNPAKCAFCNVTPDRFKIILEDAELICFRDRSPAAAVHLQVIPRMHIANVQSLGPHDTDLVRRMHAFGTKALDLLQCQNGGLDAASQPSTAAERRFGFHIPPFRSVDHLHMHCLQLPFSNSLRALKYRVAKPPSPSYFKGWSWFAEYEQTCALLGAGRKLLADVHDCPAVTSTLEGQSPTTETEASALGCKVSAEDQQSDILSLGSPGRAWIWRRSEGIPFAAAKNAPENAAKTFGTGLGNSGQLLEVPSPARPTMTVSKKQPTVPPELDVPNAGGSEQFWIDTDYSDKMRFWAKRFYPTEAGQEVQPKSTTIFVHGFVEYVDRYRNIFKLWPSKGHEILGFDQRGWGNTCRSSSEPVKNYGNTTWPQQFQDLEHVIRTTRQRLDQRWGANKVPIFLLGHSMGGGIVTAFHTRSDEWKQQHGGNAPSQEAKDMVAGVVACAPWLTLTKPPPWFVVWGATKILSLIPEMHWSVDLMGKNISRDPVVASNFENDPLSEKKVYLKAIQGPLQGGMDIVEKAYQHWPETKPLLAIHGTADLVTSHKGSQMLIDRVKASDKTLKLFDGYYHDLLNEPGQDKVIVAEYVIGWLESHL</sequence>
<evidence type="ECO:0000256" key="2">
    <source>
        <dbReference type="SAM" id="MobiDB-lite"/>
    </source>
</evidence>
<protein>
    <recommendedName>
        <fullName evidence="3">HIT domain-containing protein</fullName>
    </recommendedName>
</protein>
<dbReference type="Gene3D" id="3.30.428.10">
    <property type="entry name" value="HIT-like"/>
    <property type="match status" value="1"/>
</dbReference>
<reference evidence="4 5" key="1">
    <citation type="journal article" date="2014" name="Genome Announc.">
        <title>Genome sequence of the basidiomycetous fungus Pseudozyma aphidis DSM70725, an efficient producer of biosurfactant mannosylerythritol lipids.</title>
        <authorList>
            <person name="Lorenz S."/>
            <person name="Guenther M."/>
            <person name="Grumaz C."/>
            <person name="Rupp S."/>
            <person name="Zibek S."/>
            <person name="Sohn K."/>
        </authorList>
    </citation>
    <scope>NUCLEOTIDE SEQUENCE [LARGE SCALE GENOMIC DNA]</scope>
    <source>
        <strain evidence="5">ATCC 32657 / CBS 517.83 / DSM 70725 / JCM 10318 / NBRC 10182 / NRRL Y-7954 / St-0401</strain>
    </source>
</reference>
<keyword evidence="5" id="KW-1185">Reference proteome</keyword>
<gene>
    <name evidence="4" type="ORF">PaG_03592</name>
</gene>
<evidence type="ECO:0000313" key="5">
    <source>
        <dbReference type="Proteomes" id="UP000019462"/>
    </source>
</evidence>
<evidence type="ECO:0000259" key="3">
    <source>
        <dbReference type="PROSITE" id="PS51084"/>
    </source>
</evidence>
<dbReference type="InterPro" id="IPR036265">
    <property type="entry name" value="HIT-like_sf"/>
</dbReference>
<organism evidence="4 5">
    <name type="scientific">Moesziomyces aphidis</name>
    <name type="common">Pseudozyma aphidis</name>
    <dbReference type="NCBI Taxonomy" id="84754"/>
    <lineage>
        <taxon>Eukaryota</taxon>
        <taxon>Fungi</taxon>
        <taxon>Dikarya</taxon>
        <taxon>Basidiomycota</taxon>
        <taxon>Ustilaginomycotina</taxon>
        <taxon>Ustilaginomycetes</taxon>
        <taxon>Ustilaginales</taxon>
        <taxon>Ustilaginaceae</taxon>
        <taxon>Moesziomyces</taxon>
    </lineage>
</organism>
<accession>W3VMN0</accession>
<dbReference type="SUPFAM" id="SSF53474">
    <property type="entry name" value="alpha/beta-Hydrolases"/>
    <property type="match status" value="1"/>
</dbReference>
<dbReference type="AlphaFoldDB" id="W3VMN0"/>
<comment type="caution">
    <text evidence="4">The sequence shown here is derived from an EMBL/GenBank/DDBJ whole genome shotgun (WGS) entry which is preliminary data.</text>
</comment>
<dbReference type="InterPro" id="IPR051044">
    <property type="entry name" value="MAG_DAG_Lipase"/>
</dbReference>
<feature type="region of interest" description="Disordered" evidence="2">
    <location>
        <begin position="289"/>
        <end position="312"/>
    </location>
</feature>
<name>W3VMN0_MOEAP</name>
<dbReference type="GO" id="GO:0003824">
    <property type="term" value="F:catalytic activity"/>
    <property type="evidence" value="ECO:0007669"/>
    <property type="project" value="InterPro"/>
</dbReference>
<dbReference type="SUPFAM" id="SSF54197">
    <property type="entry name" value="HIT-like"/>
    <property type="match status" value="1"/>
</dbReference>
<dbReference type="EMBL" id="AWNI01000012">
    <property type="protein sequence ID" value="ETS62036.1"/>
    <property type="molecule type" value="Genomic_DNA"/>
</dbReference>
<dbReference type="HOGENOM" id="CLU_436222_0_0_1"/>
<dbReference type="InterPro" id="IPR011146">
    <property type="entry name" value="HIT-like"/>
</dbReference>
<dbReference type="Gene3D" id="3.40.50.1820">
    <property type="entry name" value="alpha/beta hydrolase"/>
    <property type="match status" value="1"/>
</dbReference>
<proteinExistence type="predicted"/>
<dbReference type="InterPro" id="IPR022742">
    <property type="entry name" value="Hydrolase_4"/>
</dbReference>
<dbReference type="PANTHER" id="PTHR11614">
    <property type="entry name" value="PHOSPHOLIPASE-RELATED"/>
    <property type="match status" value="1"/>
</dbReference>
<dbReference type="Pfam" id="PF11969">
    <property type="entry name" value="DcpS_C"/>
    <property type="match status" value="1"/>
</dbReference>
<dbReference type="PROSITE" id="PS51084">
    <property type="entry name" value="HIT_2"/>
    <property type="match status" value="1"/>
</dbReference>
<dbReference type="Pfam" id="PF12146">
    <property type="entry name" value="Hydrolase_4"/>
    <property type="match status" value="1"/>
</dbReference>
<feature type="short sequence motif" description="Histidine triad motif" evidence="1">
    <location>
        <begin position="144"/>
        <end position="148"/>
    </location>
</feature>
<dbReference type="Proteomes" id="UP000019462">
    <property type="component" value="Unassembled WGS sequence"/>
</dbReference>
<evidence type="ECO:0000256" key="1">
    <source>
        <dbReference type="PROSITE-ProRule" id="PRU00464"/>
    </source>
</evidence>